<dbReference type="Proteomes" id="UP000236214">
    <property type="component" value="Unassembled WGS sequence"/>
</dbReference>
<dbReference type="SUPFAM" id="SSF56784">
    <property type="entry name" value="HAD-like"/>
    <property type="match status" value="1"/>
</dbReference>
<dbReference type="InterPro" id="IPR000150">
    <property type="entry name" value="Cof"/>
</dbReference>
<dbReference type="PANTHER" id="PTHR10000">
    <property type="entry name" value="PHOSPHOSERINE PHOSPHATASE"/>
    <property type="match status" value="1"/>
</dbReference>
<dbReference type="SFLD" id="SFLDS00003">
    <property type="entry name" value="Haloacid_Dehalogenase"/>
    <property type="match status" value="1"/>
</dbReference>
<evidence type="ECO:0000313" key="1">
    <source>
        <dbReference type="EMBL" id="GBD68526.1"/>
    </source>
</evidence>
<evidence type="ECO:0000313" key="2">
    <source>
        <dbReference type="Proteomes" id="UP000236214"/>
    </source>
</evidence>
<dbReference type="SFLD" id="SFLDG01144">
    <property type="entry name" value="C2.B.4:_PGP_Like"/>
    <property type="match status" value="1"/>
</dbReference>
<accession>A0A2H6CLI8</accession>
<dbReference type="InterPro" id="IPR006379">
    <property type="entry name" value="HAD-SF_hydro_IIB"/>
</dbReference>
<organism evidence="1 2">
    <name type="scientific">Tetragenococcus halophilus subsp. halophilus</name>
    <dbReference type="NCBI Taxonomy" id="1513897"/>
    <lineage>
        <taxon>Bacteria</taxon>
        <taxon>Bacillati</taxon>
        <taxon>Bacillota</taxon>
        <taxon>Bacilli</taxon>
        <taxon>Lactobacillales</taxon>
        <taxon>Enterococcaceae</taxon>
        <taxon>Tetragenococcus</taxon>
    </lineage>
</organism>
<dbReference type="AlphaFoldDB" id="A0A2H6CLI8"/>
<dbReference type="PANTHER" id="PTHR10000:SF53">
    <property type="entry name" value="5-AMINO-6-(5-PHOSPHO-D-RIBITYLAMINO)URACIL PHOSPHATASE YBJI-RELATED"/>
    <property type="match status" value="1"/>
</dbReference>
<dbReference type="NCBIfam" id="TIGR00099">
    <property type="entry name" value="Cof-subfamily"/>
    <property type="match status" value="1"/>
</dbReference>
<keyword evidence="2" id="KW-1185">Reference proteome</keyword>
<dbReference type="PROSITE" id="PS01229">
    <property type="entry name" value="COF_2"/>
    <property type="match status" value="1"/>
</dbReference>
<name>A0A2H6CLI8_TETHA</name>
<dbReference type="InterPro" id="IPR023214">
    <property type="entry name" value="HAD_sf"/>
</dbReference>
<dbReference type="Pfam" id="PF08282">
    <property type="entry name" value="Hydrolase_3"/>
    <property type="match status" value="1"/>
</dbReference>
<dbReference type="RefSeq" id="WP_069028795.1">
    <property type="nucleotide sequence ID" value="NZ_BAABQP010000020.1"/>
</dbReference>
<dbReference type="NCBIfam" id="TIGR01484">
    <property type="entry name" value="HAD-SF-IIB"/>
    <property type="match status" value="1"/>
</dbReference>
<dbReference type="Gene3D" id="3.40.50.1000">
    <property type="entry name" value="HAD superfamily/HAD-like"/>
    <property type="match status" value="1"/>
</dbReference>
<dbReference type="GO" id="GO:0000287">
    <property type="term" value="F:magnesium ion binding"/>
    <property type="evidence" value="ECO:0007669"/>
    <property type="project" value="TreeGrafter"/>
</dbReference>
<gene>
    <name evidence="1" type="ORF">TEHN7118_1332</name>
</gene>
<sequence length="266" mass="30434">MIKAIAVDMDGTFLNSNNDYNRERFEKIFNEIQQQNIQFIVASGNQYAQLRTFFPEKEQEMTFVSENGALVFKQDQLIQKVAFKANLVDRILQFLLDLPFQVGIVLCGVTQAYMLENEMATFKSFAKKYYYQLAEISSFSFLPKDEFVKFALNVSTEKTEELINCVNRYFLNEVVAVYSGHGDVDLIIPGIHKGEAVQKLLDKWQIDTSELLAFGDGNNDLEMLALANESYAMKNGSKEVLKTAKYTAPSNDEDSVLRMIESYLYE</sequence>
<dbReference type="SFLD" id="SFLDG01140">
    <property type="entry name" value="C2.B:_Phosphomannomutase_and_P"/>
    <property type="match status" value="1"/>
</dbReference>
<dbReference type="GO" id="GO:0005829">
    <property type="term" value="C:cytosol"/>
    <property type="evidence" value="ECO:0007669"/>
    <property type="project" value="TreeGrafter"/>
</dbReference>
<dbReference type="Gene3D" id="3.30.1240.10">
    <property type="match status" value="1"/>
</dbReference>
<dbReference type="CDD" id="cd07518">
    <property type="entry name" value="HAD_YbiV-Like"/>
    <property type="match status" value="1"/>
</dbReference>
<protein>
    <submittedName>
        <fullName evidence="1">Putative sugar-phosphate phosphatase</fullName>
    </submittedName>
</protein>
<comment type="caution">
    <text evidence="1">The sequence shown here is derived from an EMBL/GenBank/DDBJ whole genome shotgun (WGS) entry which is preliminary data.</text>
</comment>
<dbReference type="GO" id="GO:0016791">
    <property type="term" value="F:phosphatase activity"/>
    <property type="evidence" value="ECO:0007669"/>
    <property type="project" value="UniProtKB-ARBA"/>
</dbReference>
<reference evidence="1 2" key="1">
    <citation type="submission" date="2016-05" db="EMBL/GenBank/DDBJ databases">
        <title>Whole genome sequencing of Tetragenococcus halophilus subsp. halophilus NISL 7118.</title>
        <authorList>
            <person name="Shiwa Y."/>
            <person name="Nishimura I."/>
            <person name="Yoshikawa H."/>
            <person name="Koyama Y."/>
            <person name="Oguma T."/>
        </authorList>
    </citation>
    <scope>NUCLEOTIDE SEQUENCE [LARGE SCALE GENOMIC DNA]</scope>
    <source>
        <strain evidence="1 2">NISL 7118</strain>
    </source>
</reference>
<proteinExistence type="predicted"/>
<dbReference type="EMBL" id="BDEC01000053">
    <property type="protein sequence ID" value="GBD68526.1"/>
    <property type="molecule type" value="Genomic_DNA"/>
</dbReference>
<dbReference type="GeneID" id="64053719"/>
<dbReference type="InterPro" id="IPR036412">
    <property type="entry name" value="HAD-like_sf"/>
</dbReference>